<feature type="domain" description="S1 motif" evidence="2">
    <location>
        <begin position="252"/>
        <end position="324"/>
    </location>
</feature>
<accession>A0ABD3QTJ2</accession>
<dbReference type="SUPFAM" id="SSF50249">
    <property type="entry name" value="Nucleic acid-binding proteins"/>
    <property type="match status" value="2"/>
</dbReference>
<keyword evidence="4" id="KW-1185">Reference proteome</keyword>
<feature type="domain" description="S1 motif" evidence="2">
    <location>
        <begin position="151"/>
        <end position="221"/>
    </location>
</feature>
<reference evidence="3 4" key="1">
    <citation type="submission" date="2024-10" db="EMBL/GenBank/DDBJ databases">
        <title>Updated reference genomes for cyclostephanoid diatoms.</title>
        <authorList>
            <person name="Roberts W.R."/>
            <person name="Alverson A.J."/>
        </authorList>
    </citation>
    <scope>NUCLEOTIDE SEQUENCE [LARGE SCALE GENOMIC DNA]</scope>
    <source>
        <strain evidence="3 4">AJA010-31</strain>
    </source>
</reference>
<protein>
    <recommendedName>
        <fullName evidence="2">S1 motif domain-containing protein</fullName>
    </recommendedName>
</protein>
<organism evidence="3 4">
    <name type="scientific">Cyclotella atomus</name>
    <dbReference type="NCBI Taxonomy" id="382360"/>
    <lineage>
        <taxon>Eukaryota</taxon>
        <taxon>Sar</taxon>
        <taxon>Stramenopiles</taxon>
        <taxon>Ochrophyta</taxon>
        <taxon>Bacillariophyta</taxon>
        <taxon>Coscinodiscophyceae</taxon>
        <taxon>Thalassiosirophycidae</taxon>
        <taxon>Stephanodiscales</taxon>
        <taxon>Stephanodiscaceae</taxon>
        <taxon>Cyclotella</taxon>
    </lineage>
</organism>
<dbReference type="AlphaFoldDB" id="A0ABD3QTJ2"/>
<name>A0ABD3QTJ2_9STRA</name>
<comment type="caution">
    <text evidence="3">The sequence shown here is derived from an EMBL/GenBank/DDBJ whole genome shotgun (WGS) entry which is preliminary data.</text>
</comment>
<sequence length="339" mass="39470">MVDTYTITFLLLCLRLSQISAFQTPANQYHRSSVCGASLAKEDTIDELFTFGDDDDDDDDRTLGNIAEKKLGPGAQRWANLNPSIKARIVQEGQERAKRNKKKREPKDVKKRRMYMRYKDMQREEKQARYVVRKTPLNDPKRVHLRDLNPNETYTGQVISMNNYGAYVDIGTEVDGLLHVSQISREQFVRHPGELLRLGQLIEVRVVRASQDMKKLQVSMLPESVLEEEAIRKNFEDNQEDERIQLDEVFRDDELWGEIRRVTDFGAYVEVGAVVRGFLHFMDHPMWEDHKGSPPRDFMKIGDRVRVWVSGVDTTKRRIQLTANRPEGLPGPRREIKWI</sequence>
<dbReference type="SMART" id="SM00316">
    <property type="entry name" value="S1"/>
    <property type="match status" value="2"/>
</dbReference>
<feature type="signal peptide" evidence="1">
    <location>
        <begin position="1"/>
        <end position="21"/>
    </location>
</feature>
<dbReference type="InterPro" id="IPR012340">
    <property type="entry name" value="NA-bd_OB-fold"/>
</dbReference>
<dbReference type="InterPro" id="IPR050437">
    <property type="entry name" value="Ribos_protein_bS1-like"/>
</dbReference>
<dbReference type="Gene3D" id="2.40.50.140">
    <property type="entry name" value="Nucleic acid-binding proteins"/>
    <property type="match status" value="2"/>
</dbReference>
<evidence type="ECO:0000259" key="2">
    <source>
        <dbReference type="PROSITE" id="PS50126"/>
    </source>
</evidence>
<dbReference type="EMBL" id="JALLPJ020000078">
    <property type="protein sequence ID" value="KAL3803236.1"/>
    <property type="molecule type" value="Genomic_DNA"/>
</dbReference>
<evidence type="ECO:0000256" key="1">
    <source>
        <dbReference type="SAM" id="SignalP"/>
    </source>
</evidence>
<evidence type="ECO:0000313" key="4">
    <source>
        <dbReference type="Proteomes" id="UP001530400"/>
    </source>
</evidence>
<dbReference type="PANTHER" id="PTHR10724">
    <property type="entry name" value="30S RIBOSOMAL PROTEIN S1"/>
    <property type="match status" value="1"/>
</dbReference>
<dbReference type="Pfam" id="PF00575">
    <property type="entry name" value="S1"/>
    <property type="match status" value="2"/>
</dbReference>
<keyword evidence="1" id="KW-0732">Signal</keyword>
<dbReference type="Proteomes" id="UP001530400">
    <property type="component" value="Unassembled WGS sequence"/>
</dbReference>
<dbReference type="InterPro" id="IPR003029">
    <property type="entry name" value="S1_domain"/>
</dbReference>
<gene>
    <name evidence="3" type="ORF">ACHAWO_005593</name>
</gene>
<evidence type="ECO:0000313" key="3">
    <source>
        <dbReference type="EMBL" id="KAL3803236.1"/>
    </source>
</evidence>
<proteinExistence type="predicted"/>
<feature type="chain" id="PRO_5044773713" description="S1 motif domain-containing protein" evidence="1">
    <location>
        <begin position="22"/>
        <end position="339"/>
    </location>
</feature>
<dbReference type="PANTHER" id="PTHR10724:SF10">
    <property type="entry name" value="S1 RNA-BINDING DOMAIN-CONTAINING PROTEIN 1"/>
    <property type="match status" value="1"/>
</dbReference>
<dbReference type="PROSITE" id="PS50126">
    <property type="entry name" value="S1"/>
    <property type="match status" value="2"/>
</dbReference>